<dbReference type="Pfam" id="PF00512">
    <property type="entry name" value="HisKA"/>
    <property type="match status" value="1"/>
</dbReference>
<evidence type="ECO:0000256" key="9">
    <source>
        <dbReference type="SAM" id="MobiDB-lite"/>
    </source>
</evidence>
<dbReference type="InterPro" id="IPR004358">
    <property type="entry name" value="Sig_transdc_His_kin-like_C"/>
</dbReference>
<dbReference type="Gene3D" id="1.10.287.130">
    <property type="match status" value="1"/>
</dbReference>
<dbReference type="InterPro" id="IPR036890">
    <property type="entry name" value="HATPase_C_sf"/>
</dbReference>
<feature type="compositionally biased region" description="Polar residues" evidence="9">
    <location>
        <begin position="379"/>
        <end position="389"/>
    </location>
</feature>
<keyword evidence="4 11" id="KW-0808">Transferase</keyword>
<dbReference type="GO" id="GO:0000155">
    <property type="term" value="F:phosphorelay sensor kinase activity"/>
    <property type="evidence" value="ECO:0007669"/>
    <property type="project" value="InterPro"/>
</dbReference>
<keyword evidence="6 11" id="KW-0418">Kinase</keyword>
<proteinExistence type="predicted"/>
<dbReference type="PRINTS" id="PR00344">
    <property type="entry name" value="BCTRLSENSOR"/>
</dbReference>
<evidence type="ECO:0000256" key="3">
    <source>
        <dbReference type="ARBA" id="ARBA00022553"/>
    </source>
</evidence>
<dbReference type="GO" id="GO:0005524">
    <property type="term" value="F:ATP binding"/>
    <property type="evidence" value="ECO:0007669"/>
    <property type="project" value="UniProtKB-KW"/>
</dbReference>
<dbReference type="PANTHER" id="PTHR43065:SF10">
    <property type="entry name" value="PEROXIDE STRESS-ACTIVATED HISTIDINE KINASE MAK3"/>
    <property type="match status" value="1"/>
</dbReference>
<dbReference type="PROSITE" id="PS50109">
    <property type="entry name" value="HIS_KIN"/>
    <property type="match status" value="1"/>
</dbReference>
<dbReference type="InterPro" id="IPR003661">
    <property type="entry name" value="HisK_dim/P_dom"/>
</dbReference>
<dbReference type="InterPro" id="IPR000014">
    <property type="entry name" value="PAS"/>
</dbReference>
<reference evidence="11" key="1">
    <citation type="submission" date="2006-09" db="EMBL/GenBank/DDBJ databases">
        <title>Complete sequence of Rhodopseudomonas palustris BisA53.</title>
        <authorList>
            <consortium name="US DOE Joint Genome Institute"/>
            <person name="Copeland A."/>
            <person name="Lucas S."/>
            <person name="Lapidus A."/>
            <person name="Barry K."/>
            <person name="Detter J.C."/>
            <person name="Glavina del Rio T."/>
            <person name="Hammon N."/>
            <person name="Israni S."/>
            <person name="Dalin E."/>
            <person name="Tice H."/>
            <person name="Pitluck S."/>
            <person name="Chain P."/>
            <person name="Malfatti S."/>
            <person name="Shin M."/>
            <person name="Vergez L."/>
            <person name="Schmutz J."/>
            <person name="Larimer F."/>
            <person name="Land M."/>
            <person name="Hauser L."/>
            <person name="Pelletier D.A."/>
            <person name="Kyrpides N."/>
            <person name="Kim E."/>
            <person name="Harwood C.S."/>
            <person name="Oda Y."/>
            <person name="Richardson P."/>
        </authorList>
    </citation>
    <scope>NUCLEOTIDE SEQUENCE [LARGE SCALE GENOMIC DNA]</scope>
    <source>
        <strain evidence="11">BisA53</strain>
    </source>
</reference>
<evidence type="ECO:0000256" key="2">
    <source>
        <dbReference type="ARBA" id="ARBA00012438"/>
    </source>
</evidence>
<evidence type="ECO:0000256" key="4">
    <source>
        <dbReference type="ARBA" id="ARBA00022679"/>
    </source>
</evidence>
<dbReference type="AlphaFoldDB" id="Q07MZ0"/>
<dbReference type="SMART" id="SM00388">
    <property type="entry name" value="HisKA"/>
    <property type="match status" value="1"/>
</dbReference>
<dbReference type="STRING" id="316055.RPE_2757"/>
<dbReference type="SUPFAM" id="SSF55874">
    <property type="entry name" value="ATPase domain of HSP90 chaperone/DNA topoisomerase II/histidine kinase"/>
    <property type="match status" value="1"/>
</dbReference>
<dbReference type="InterPro" id="IPR036097">
    <property type="entry name" value="HisK_dim/P_sf"/>
</dbReference>
<evidence type="ECO:0000313" key="11">
    <source>
        <dbReference type="EMBL" id="ABJ06694.1"/>
    </source>
</evidence>
<evidence type="ECO:0000259" key="10">
    <source>
        <dbReference type="PROSITE" id="PS50109"/>
    </source>
</evidence>
<dbReference type="InterPro" id="IPR035965">
    <property type="entry name" value="PAS-like_dom_sf"/>
</dbReference>
<dbReference type="SMART" id="SM00387">
    <property type="entry name" value="HATPase_c"/>
    <property type="match status" value="1"/>
</dbReference>
<dbReference type="Pfam" id="PF02518">
    <property type="entry name" value="HATPase_c"/>
    <property type="match status" value="1"/>
</dbReference>
<dbReference type="EMBL" id="CP000463">
    <property type="protein sequence ID" value="ABJ06694.1"/>
    <property type="molecule type" value="Genomic_DNA"/>
</dbReference>
<dbReference type="SUPFAM" id="SSF55785">
    <property type="entry name" value="PYP-like sensor domain (PAS domain)"/>
    <property type="match status" value="1"/>
</dbReference>
<dbReference type="GO" id="GO:0006355">
    <property type="term" value="P:regulation of DNA-templated transcription"/>
    <property type="evidence" value="ECO:0007669"/>
    <property type="project" value="InterPro"/>
</dbReference>
<dbReference type="PANTHER" id="PTHR43065">
    <property type="entry name" value="SENSOR HISTIDINE KINASE"/>
    <property type="match status" value="1"/>
</dbReference>
<keyword evidence="5" id="KW-0547">Nucleotide-binding</keyword>
<organism evidence="11">
    <name type="scientific">Rhodopseudomonas palustris (strain BisA53)</name>
    <dbReference type="NCBI Taxonomy" id="316055"/>
    <lineage>
        <taxon>Bacteria</taxon>
        <taxon>Pseudomonadati</taxon>
        <taxon>Pseudomonadota</taxon>
        <taxon>Alphaproteobacteria</taxon>
        <taxon>Hyphomicrobiales</taxon>
        <taxon>Nitrobacteraceae</taxon>
        <taxon>Rhodopseudomonas</taxon>
    </lineage>
</organism>
<sequence length="389" mass="42390">MTTESRRVHSPDADAILNALPNPVVVVAPDGKIIDANMAAEFFFEISSQFLRRQSLTELVPFGSPLLALIDQVRDAGSPVNEYKVDLGTPRIGIDRLVDLHVAPLPEKPGHIIIMLQERTIADKMDRQLTHRSAARSVTALAAMLAHEIKNPLSGIRGAAQLLEQQASSEDRMLTRLICDEADRIVTLVDRMEVFGDERPVTRGPVNIHTVLDHVKRLAQSGFARNIKFTEEYDPSLPPVLANQDQLIQVFLNLVKNAAEAASDSGHEAEIQLTTAFRPGVRLAVPGKKTRVSLPLEFCVKDNGPGVPEDLLPNLFDPFITTKQSGSGLGLALVAKIIGDHGGIVECESQPRKTTFRVLMPMYNTAKNYNQGIGEDAPGTSSHAGPTSR</sequence>
<dbReference type="SMART" id="SM00091">
    <property type="entry name" value="PAS"/>
    <property type="match status" value="1"/>
</dbReference>
<dbReference type="eggNOG" id="COG3852">
    <property type="taxonomic scope" value="Bacteria"/>
</dbReference>
<gene>
    <name evidence="11" type="ordered locus">RPE_2757</name>
</gene>
<evidence type="ECO:0000256" key="8">
    <source>
        <dbReference type="ARBA" id="ARBA00023012"/>
    </source>
</evidence>
<keyword evidence="8" id="KW-0902">Two-component regulatory system</keyword>
<dbReference type="OrthoDB" id="9789238at2"/>
<dbReference type="InterPro" id="IPR003594">
    <property type="entry name" value="HATPase_dom"/>
</dbReference>
<name>Q07MZ0_RHOP5</name>
<dbReference type="EC" id="2.7.13.3" evidence="2"/>
<keyword evidence="3" id="KW-0597">Phosphoprotein</keyword>
<keyword evidence="7" id="KW-0067">ATP-binding</keyword>
<evidence type="ECO:0000256" key="5">
    <source>
        <dbReference type="ARBA" id="ARBA00022741"/>
    </source>
</evidence>
<accession>Q07MZ0</accession>
<dbReference type="Gene3D" id="3.30.565.10">
    <property type="entry name" value="Histidine kinase-like ATPase, C-terminal domain"/>
    <property type="match status" value="1"/>
</dbReference>
<dbReference type="Gene3D" id="3.30.450.20">
    <property type="entry name" value="PAS domain"/>
    <property type="match status" value="1"/>
</dbReference>
<dbReference type="KEGG" id="rpe:RPE_2757"/>
<feature type="domain" description="Histidine kinase" evidence="10">
    <location>
        <begin position="144"/>
        <end position="364"/>
    </location>
</feature>
<dbReference type="InterPro" id="IPR005467">
    <property type="entry name" value="His_kinase_dom"/>
</dbReference>
<comment type="catalytic activity">
    <reaction evidence="1">
        <text>ATP + protein L-histidine = ADP + protein N-phospho-L-histidine.</text>
        <dbReference type="EC" id="2.7.13.3"/>
    </reaction>
</comment>
<protein>
    <recommendedName>
        <fullName evidence="2">histidine kinase</fullName>
        <ecNumber evidence="2">2.7.13.3</ecNumber>
    </recommendedName>
</protein>
<dbReference type="CDD" id="cd00130">
    <property type="entry name" value="PAS"/>
    <property type="match status" value="1"/>
</dbReference>
<evidence type="ECO:0000256" key="7">
    <source>
        <dbReference type="ARBA" id="ARBA00022840"/>
    </source>
</evidence>
<dbReference type="InterPro" id="IPR013767">
    <property type="entry name" value="PAS_fold"/>
</dbReference>
<evidence type="ECO:0000256" key="6">
    <source>
        <dbReference type="ARBA" id="ARBA00022777"/>
    </source>
</evidence>
<feature type="region of interest" description="Disordered" evidence="9">
    <location>
        <begin position="370"/>
        <end position="389"/>
    </location>
</feature>
<dbReference type="Pfam" id="PF00989">
    <property type="entry name" value="PAS"/>
    <property type="match status" value="1"/>
</dbReference>
<dbReference type="SUPFAM" id="SSF47384">
    <property type="entry name" value="Homodimeric domain of signal transducing histidine kinase"/>
    <property type="match status" value="1"/>
</dbReference>
<dbReference type="HOGENOM" id="CLU_000445_114_39_5"/>
<dbReference type="CDD" id="cd00082">
    <property type="entry name" value="HisKA"/>
    <property type="match status" value="1"/>
</dbReference>
<evidence type="ECO:0000256" key="1">
    <source>
        <dbReference type="ARBA" id="ARBA00000085"/>
    </source>
</evidence>